<evidence type="ECO:0000313" key="4">
    <source>
        <dbReference type="Proteomes" id="UP000249082"/>
    </source>
</evidence>
<accession>A0A2W5NZ01</accession>
<dbReference type="EMBL" id="QFPX01000005">
    <property type="protein sequence ID" value="PZQ55745.1"/>
    <property type="molecule type" value="Genomic_DNA"/>
</dbReference>
<dbReference type="GO" id="GO:0006508">
    <property type="term" value="P:proteolysis"/>
    <property type="evidence" value="ECO:0007669"/>
    <property type="project" value="InterPro"/>
</dbReference>
<dbReference type="InterPro" id="IPR036388">
    <property type="entry name" value="WH-like_DNA-bd_sf"/>
</dbReference>
<dbReference type="InterPro" id="IPR036390">
    <property type="entry name" value="WH_DNA-bd_sf"/>
</dbReference>
<feature type="compositionally biased region" description="Polar residues" evidence="1">
    <location>
        <begin position="138"/>
        <end position="149"/>
    </location>
</feature>
<evidence type="ECO:0000259" key="2">
    <source>
        <dbReference type="Pfam" id="PF01726"/>
    </source>
</evidence>
<dbReference type="GO" id="GO:0004252">
    <property type="term" value="F:serine-type endopeptidase activity"/>
    <property type="evidence" value="ECO:0007669"/>
    <property type="project" value="InterPro"/>
</dbReference>
<proteinExistence type="predicted"/>
<evidence type="ECO:0000256" key="1">
    <source>
        <dbReference type="SAM" id="MobiDB-lite"/>
    </source>
</evidence>
<dbReference type="InterPro" id="IPR006199">
    <property type="entry name" value="LexA_DNA-bd_dom"/>
</dbReference>
<comment type="caution">
    <text evidence="3">The sequence shown here is derived from an EMBL/GenBank/DDBJ whole genome shotgun (WGS) entry which is preliminary data.</text>
</comment>
<name>A0A2W5NZ01_9SPHN</name>
<feature type="domain" description="LexA repressor DNA-binding" evidence="2">
    <location>
        <begin position="1"/>
        <end position="66"/>
    </location>
</feature>
<protein>
    <recommendedName>
        <fullName evidence="2">LexA repressor DNA-binding domain-containing protein</fullName>
    </recommendedName>
</protein>
<dbReference type="Proteomes" id="UP000249082">
    <property type="component" value="Unassembled WGS sequence"/>
</dbReference>
<evidence type="ECO:0000313" key="3">
    <source>
        <dbReference type="EMBL" id="PZQ55745.1"/>
    </source>
</evidence>
<sequence>MIGLTTQQSNLLAYLRRYLDSSGGVAPCFSEMMAATGAASKSGIHRLLTALEERGHIRRIPDRARAIELVDHSDLSAVPVHALLAELRRRDIRLVEANPEVVAAITPHAPQAPAREGVTLPVRSFEPHTPLRDRTGLSAHNQSHAAEVR</sequence>
<organism evidence="3 4">
    <name type="scientific">Novosphingobium pentaromativorans</name>
    <dbReference type="NCBI Taxonomy" id="205844"/>
    <lineage>
        <taxon>Bacteria</taxon>
        <taxon>Pseudomonadati</taxon>
        <taxon>Pseudomonadota</taxon>
        <taxon>Alphaproteobacteria</taxon>
        <taxon>Sphingomonadales</taxon>
        <taxon>Sphingomonadaceae</taxon>
        <taxon>Novosphingobium</taxon>
    </lineage>
</organism>
<dbReference type="Gene3D" id="1.10.10.10">
    <property type="entry name" value="Winged helix-like DNA-binding domain superfamily/Winged helix DNA-binding domain"/>
    <property type="match status" value="1"/>
</dbReference>
<gene>
    <name evidence="3" type="ORF">DI555_06885</name>
</gene>
<feature type="compositionally biased region" description="Basic and acidic residues" evidence="1">
    <location>
        <begin position="125"/>
        <end position="135"/>
    </location>
</feature>
<dbReference type="SUPFAM" id="SSF46785">
    <property type="entry name" value="Winged helix' DNA-binding domain"/>
    <property type="match status" value="1"/>
</dbReference>
<dbReference type="AlphaFoldDB" id="A0A2W5NZ01"/>
<dbReference type="Pfam" id="PF01726">
    <property type="entry name" value="LexA_DNA_bind"/>
    <property type="match status" value="1"/>
</dbReference>
<feature type="region of interest" description="Disordered" evidence="1">
    <location>
        <begin position="125"/>
        <end position="149"/>
    </location>
</feature>
<reference evidence="3 4" key="1">
    <citation type="submission" date="2017-08" db="EMBL/GenBank/DDBJ databases">
        <title>Infants hospitalized years apart are colonized by the same room-sourced microbial strains.</title>
        <authorList>
            <person name="Brooks B."/>
            <person name="Olm M.R."/>
            <person name="Firek B.A."/>
            <person name="Baker R."/>
            <person name="Thomas B.C."/>
            <person name="Morowitz M.J."/>
            <person name="Banfield J.F."/>
        </authorList>
    </citation>
    <scope>NUCLEOTIDE SEQUENCE [LARGE SCALE GENOMIC DNA]</scope>
    <source>
        <strain evidence="3">S2_005_002_R2_33</strain>
    </source>
</reference>